<evidence type="ECO:0000313" key="3">
    <source>
        <dbReference type="EMBL" id="TWT30293.1"/>
    </source>
</evidence>
<keyword evidence="2" id="KW-1133">Transmembrane helix</keyword>
<feature type="transmembrane region" description="Helical" evidence="2">
    <location>
        <begin position="119"/>
        <end position="137"/>
    </location>
</feature>
<accession>A0A5C5UXD4</accession>
<comment type="caution">
    <text evidence="3">The sequence shown here is derived from an EMBL/GenBank/DDBJ whole genome shotgun (WGS) entry which is preliminary data.</text>
</comment>
<evidence type="ECO:0000313" key="4">
    <source>
        <dbReference type="Proteomes" id="UP000316714"/>
    </source>
</evidence>
<organism evidence="3 4">
    <name type="scientific">Posidoniimonas corsicana</name>
    <dbReference type="NCBI Taxonomy" id="1938618"/>
    <lineage>
        <taxon>Bacteria</taxon>
        <taxon>Pseudomonadati</taxon>
        <taxon>Planctomycetota</taxon>
        <taxon>Planctomycetia</taxon>
        <taxon>Pirellulales</taxon>
        <taxon>Lacipirellulaceae</taxon>
        <taxon>Posidoniimonas</taxon>
    </lineage>
</organism>
<feature type="region of interest" description="Disordered" evidence="1">
    <location>
        <begin position="1"/>
        <end position="24"/>
    </location>
</feature>
<gene>
    <name evidence="3" type="ORF">KOR34_48510</name>
</gene>
<evidence type="ECO:0000256" key="2">
    <source>
        <dbReference type="SAM" id="Phobius"/>
    </source>
</evidence>
<keyword evidence="2" id="KW-0472">Membrane</keyword>
<evidence type="ECO:0000256" key="1">
    <source>
        <dbReference type="SAM" id="MobiDB-lite"/>
    </source>
</evidence>
<name>A0A5C5UXD4_9BACT</name>
<protein>
    <submittedName>
        <fullName evidence="3">Uncharacterized protein</fullName>
    </submittedName>
</protein>
<feature type="transmembrane region" description="Helical" evidence="2">
    <location>
        <begin position="90"/>
        <end position="113"/>
    </location>
</feature>
<feature type="compositionally biased region" description="Polar residues" evidence="1">
    <location>
        <begin position="1"/>
        <end position="12"/>
    </location>
</feature>
<keyword evidence="2" id="KW-0812">Transmembrane</keyword>
<sequence length="173" mass="18833">MVADPESTNPYASPQAEEQPGDAPAWDAWSDGQLVVTPPRSELPMRCWVCNAPATRRRALRKTGWLSLEGIVNISVEWHLCDAHHFRQRLLWVAAAVAVAVLAILGQALAGWMDFGPGIVMLGYLMIGGAFAALSWATRHWAGRQATVAQASPHRVTLKGAGPAFLESLKRQQ</sequence>
<dbReference type="AlphaFoldDB" id="A0A5C5UXD4"/>
<keyword evidence="4" id="KW-1185">Reference proteome</keyword>
<dbReference type="Proteomes" id="UP000316714">
    <property type="component" value="Unassembled WGS sequence"/>
</dbReference>
<dbReference type="EMBL" id="SIHJ01000005">
    <property type="protein sequence ID" value="TWT30293.1"/>
    <property type="molecule type" value="Genomic_DNA"/>
</dbReference>
<reference evidence="3 4" key="1">
    <citation type="submission" date="2019-02" db="EMBL/GenBank/DDBJ databases">
        <title>Deep-cultivation of Planctomycetes and their phenomic and genomic characterization uncovers novel biology.</title>
        <authorList>
            <person name="Wiegand S."/>
            <person name="Jogler M."/>
            <person name="Boedeker C."/>
            <person name="Pinto D."/>
            <person name="Vollmers J."/>
            <person name="Rivas-Marin E."/>
            <person name="Kohn T."/>
            <person name="Peeters S.H."/>
            <person name="Heuer A."/>
            <person name="Rast P."/>
            <person name="Oberbeckmann S."/>
            <person name="Bunk B."/>
            <person name="Jeske O."/>
            <person name="Meyerdierks A."/>
            <person name="Storesund J.E."/>
            <person name="Kallscheuer N."/>
            <person name="Luecker S."/>
            <person name="Lage O.M."/>
            <person name="Pohl T."/>
            <person name="Merkel B.J."/>
            <person name="Hornburger P."/>
            <person name="Mueller R.-W."/>
            <person name="Bruemmer F."/>
            <person name="Labrenz M."/>
            <person name="Spormann A.M."/>
            <person name="Op Den Camp H."/>
            <person name="Overmann J."/>
            <person name="Amann R."/>
            <person name="Jetten M.S.M."/>
            <person name="Mascher T."/>
            <person name="Medema M.H."/>
            <person name="Devos D.P."/>
            <person name="Kaster A.-K."/>
            <person name="Ovreas L."/>
            <person name="Rohde M."/>
            <person name="Galperin M.Y."/>
            <person name="Jogler C."/>
        </authorList>
    </citation>
    <scope>NUCLEOTIDE SEQUENCE [LARGE SCALE GENOMIC DNA]</scope>
    <source>
        <strain evidence="3 4">KOR34</strain>
    </source>
</reference>
<proteinExistence type="predicted"/>